<feature type="domain" description="F-box" evidence="1">
    <location>
        <begin position="74"/>
        <end position="121"/>
    </location>
</feature>
<dbReference type="InterPro" id="IPR041426">
    <property type="entry name" value="Mos1_HTH"/>
</dbReference>
<dbReference type="CDD" id="cd22150">
    <property type="entry name" value="F-box_CeFBXA-like"/>
    <property type="match status" value="1"/>
</dbReference>
<dbReference type="PROSITE" id="PS50181">
    <property type="entry name" value="FBOX"/>
    <property type="match status" value="1"/>
</dbReference>
<protein>
    <recommendedName>
        <fullName evidence="1">F-box domain-containing protein</fullName>
    </recommendedName>
</protein>
<dbReference type="InterPro" id="IPR002900">
    <property type="entry name" value="DUF38/FTH_CAE_spp"/>
</dbReference>
<comment type="caution">
    <text evidence="2">The sequence shown here is derived from an EMBL/GenBank/DDBJ whole genome shotgun (WGS) entry which is preliminary data.</text>
</comment>
<dbReference type="GO" id="GO:0045087">
    <property type="term" value="P:innate immune response"/>
    <property type="evidence" value="ECO:0007669"/>
    <property type="project" value="TreeGrafter"/>
</dbReference>
<dbReference type="SMART" id="SM00256">
    <property type="entry name" value="FBOX"/>
    <property type="match status" value="1"/>
</dbReference>
<dbReference type="EMBL" id="PDUG01000007">
    <property type="protein sequence ID" value="PIC14718.1"/>
    <property type="molecule type" value="Genomic_DNA"/>
</dbReference>
<dbReference type="InterPro" id="IPR001810">
    <property type="entry name" value="F-box_dom"/>
</dbReference>
<dbReference type="AlphaFoldDB" id="A0A2G5SI32"/>
<dbReference type="OrthoDB" id="5879322at2759"/>
<dbReference type="STRING" id="1611254.A0A2G5SI32"/>
<dbReference type="InterPro" id="IPR040161">
    <property type="entry name" value="FB224"/>
</dbReference>
<name>A0A2G5SI32_9PELO</name>
<dbReference type="PANTHER" id="PTHR23015">
    <property type="entry name" value="UNCHARACTERIZED C.ELEGANS PROTEIN"/>
    <property type="match status" value="1"/>
</dbReference>
<proteinExistence type="predicted"/>
<reference evidence="3" key="1">
    <citation type="submission" date="2017-10" db="EMBL/GenBank/DDBJ databases">
        <title>Rapid genome shrinkage in a self-fertile nematode reveals novel sperm competition proteins.</title>
        <authorList>
            <person name="Yin D."/>
            <person name="Schwarz E.M."/>
            <person name="Thomas C.G."/>
            <person name="Felde R.L."/>
            <person name="Korf I.F."/>
            <person name="Cutter A.D."/>
            <person name="Schartner C.M."/>
            <person name="Ralston E.J."/>
            <person name="Meyer B.J."/>
            <person name="Haag E.S."/>
        </authorList>
    </citation>
    <scope>NUCLEOTIDE SEQUENCE [LARGE SCALE GENOMIC DNA]</scope>
    <source>
        <strain evidence="3">JU1422</strain>
    </source>
</reference>
<gene>
    <name evidence="2" type="ORF">B9Z55_026930</name>
</gene>
<dbReference type="Pfam" id="PF17906">
    <property type="entry name" value="HTH_48"/>
    <property type="match status" value="1"/>
</dbReference>
<evidence type="ECO:0000259" key="1">
    <source>
        <dbReference type="PROSITE" id="PS50181"/>
    </source>
</evidence>
<dbReference type="Proteomes" id="UP000230233">
    <property type="component" value="Unassembled WGS sequence"/>
</dbReference>
<accession>A0A2G5SI32</accession>
<evidence type="ECO:0000313" key="3">
    <source>
        <dbReference type="Proteomes" id="UP000230233"/>
    </source>
</evidence>
<evidence type="ECO:0000313" key="2">
    <source>
        <dbReference type="EMBL" id="PIC14718.1"/>
    </source>
</evidence>
<keyword evidence="3" id="KW-1185">Reference proteome</keyword>
<dbReference type="Pfam" id="PF01827">
    <property type="entry name" value="FTH"/>
    <property type="match status" value="1"/>
</dbReference>
<organism evidence="2 3">
    <name type="scientific">Caenorhabditis nigoni</name>
    <dbReference type="NCBI Taxonomy" id="1611254"/>
    <lineage>
        <taxon>Eukaryota</taxon>
        <taxon>Metazoa</taxon>
        <taxon>Ecdysozoa</taxon>
        <taxon>Nematoda</taxon>
        <taxon>Chromadorea</taxon>
        <taxon>Rhabditida</taxon>
        <taxon>Rhabditina</taxon>
        <taxon>Rhabditomorpha</taxon>
        <taxon>Rhabditoidea</taxon>
        <taxon>Rhabditidae</taxon>
        <taxon>Peloderinae</taxon>
        <taxon>Caenorhabditis</taxon>
    </lineage>
</organism>
<dbReference type="PANTHER" id="PTHR23015:SF4">
    <property type="entry name" value="DUF38 DOMAIN-CONTAINING PROTEIN-RELATED"/>
    <property type="match status" value="1"/>
</dbReference>
<sequence>MELQSAVIKNNDRFMKTCILYEAINKNPIFDSYREFCKLVGQDAMEYPDFEFWYYRFYHKQHDFDYDRSADPVPKTIMDMPVSLMFKITENLDTVERTHLRTINKSLKDVVDSRSPVFDEIKITAYDKFLSWKLDDKSFCCEITDYGCSLRMPNLPEIKSDEYYLKKGMEYLSPVLKMPNIQINHLSLYITKESAYLNDFLPIPFHAKSVSISAFDINKSIELLSIMNPGELESIEFNIGGTITREIVLEFCDTEQFKQATNVKSTIFLNENELMKFSHLKTFKCSLTSQEPVDVQRIRDIISTFDKFESCKLKRTNYGNDLDIRTFARALETEIPFGPLKIITHRYRIPESNEYLEFKIEEKEYLFSIKIVKIR</sequence>